<comment type="caution">
    <text evidence="4">The sequence shown here is derived from an EMBL/GenBank/DDBJ whole genome shotgun (WGS) entry which is preliminary data.</text>
</comment>
<dbReference type="GO" id="GO:0004602">
    <property type="term" value="F:glutathione peroxidase activity"/>
    <property type="evidence" value="ECO:0007669"/>
    <property type="project" value="TreeGrafter"/>
</dbReference>
<dbReference type="PIRSF" id="PIRSF006386">
    <property type="entry name" value="HCCAis_GSTk"/>
    <property type="match status" value="1"/>
</dbReference>
<dbReference type="InterPro" id="IPR051924">
    <property type="entry name" value="GST_Kappa/NadH"/>
</dbReference>
<dbReference type="EC" id="5.99.1.4" evidence="1"/>
<keyword evidence="1 4" id="KW-0413">Isomerase</keyword>
<dbReference type="Gene3D" id="3.40.30.10">
    <property type="entry name" value="Glutaredoxin"/>
    <property type="match status" value="1"/>
</dbReference>
<dbReference type="Proteomes" id="UP000241808">
    <property type="component" value="Unassembled WGS sequence"/>
</dbReference>
<dbReference type="GO" id="GO:0006749">
    <property type="term" value="P:glutathione metabolic process"/>
    <property type="evidence" value="ECO:0007669"/>
    <property type="project" value="TreeGrafter"/>
</dbReference>
<gene>
    <name evidence="4" type="ORF">C8P69_104148</name>
</gene>
<dbReference type="RefSeq" id="WP_245901979.1">
    <property type="nucleotide sequence ID" value="NZ_PZZL01000004.1"/>
</dbReference>
<evidence type="ECO:0000313" key="5">
    <source>
        <dbReference type="Proteomes" id="UP000241808"/>
    </source>
</evidence>
<dbReference type="PANTHER" id="PTHR42943:SF2">
    <property type="entry name" value="GLUTATHIONE S-TRANSFERASE KAPPA 1"/>
    <property type="match status" value="1"/>
</dbReference>
<dbReference type="GO" id="GO:0018845">
    <property type="term" value="F:2-hydroxychromene-2-carboxylate isomerase activity"/>
    <property type="evidence" value="ECO:0007669"/>
    <property type="project" value="UniProtKB-UniRule"/>
</dbReference>
<comment type="similarity">
    <text evidence="1">Belongs to the GST superfamily. NadH family.</text>
</comment>
<proteinExistence type="inferred from homology"/>
<dbReference type="GO" id="GO:1901170">
    <property type="term" value="P:naphthalene catabolic process"/>
    <property type="evidence" value="ECO:0007669"/>
    <property type="project" value="InterPro"/>
</dbReference>
<dbReference type="AlphaFoldDB" id="A0A2T4Z5E9"/>
<dbReference type="InterPro" id="IPR044087">
    <property type="entry name" value="NahD-like"/>
</dbReference>
<accession>A0A2T4Z5E9</accession>
<dbReference type="PANTHER" id="PTHR42943">
    <property type="entry name" value="GLUTATHIONE S-TRANSFERASE KAPPA"/>
    <property type="match status" value="1"/>
</dbReference>
<keyword evidence="5" id="KW-1185">Reference proteome</keyword>
<evidence type="ECO:0000256" key="1">
    <source>
        <dbReference type="PIRNR" id="PIRNR006386"/>
    </source>
</evidence>
<reference evidence="4 5" key="1">
    <citation type="submission" date="2018-04" db="EMBL/GenBank/DDBJ databases">
        <title>Genomic Encyclopedia of Archaeal and Bacterial Type Strains, Phase II (KMG-II): from individual species to whole genera.</title>
        <authorList>
            <person name="Goeker M."/>
        </authorList>
    </citation>
    <scope>NUCLEOTIDE SEQUENCE [LARGE SCALE GENOMIC DNA]</scope>
    <source>
        <strain evidence="4 5">DSM 25521</strain>
    </source>
</reference>
<feature type="domain" description="DSBA-like thioredoxin" evidence="3">
    <location>
        <begin position="18"/>
        <end position="213"/>
    </location>
</feature>
<dbReference type="InterPro" id="IPR001853">
    <property type="entry name" value="DSBA-like_thioredoxin_dom"/>
</dbReference>
<name>A0A2T4Z5E9_9HYPH</name>
<comment type="catalytic activity">
    <reaction evidence="1">
        <text>2-hydroxychromene-2-carboxylate = (3E)-4-(2-hydroxyphenyl)-2-oxobut-3-enoate</text>
        <dbReference type="Rhea" id="RHEA:27401"/>
        <dbReference type="ChEBI" id="CHEBI:59350"/>
        <dbReference type="ChEBI" id="CHEBI:59353"/>
        <dbReference type="EC" id="5.99.1.4"/>
    </reaction>
</comment>
<sequence>MQPMTQDDETMPLSGPKVVEFHFDFGSPNAYFAHKVLPGIVARTGASIRYVPVLLGGIFKATNNRSPFEAFSGVKNKLAYERLEIARFIAKHKLDRFTMNPFFPVNTLLLMRGAVAMEKEGKLGPYVEAGFHHMWEEPKKMDDPAVFKAALDASGFDGAAILEATQAADVKAGLMANTEASVGRGSFGAPTFFVGREIFFGKDRLRDVEDALAA</sequence>
<organism evidence="4 5">
    <name type="scientific">Phreatobacter oligotrophus</name>
    <dbReference type="NCBI Taxonomy" id="1122261"/>
    <lineage>
        <taxon>Bacteria</taxon>
        <taxon>Pseudomonadati</taxon>
        <taxon>Pseudomonadota</taxon>
        <taxon>Alphaproteobacteria</taxon>
        <taxon>Hyphomicrobiales</taxon>
        <taxon>Phreatobacteraceae</taxon>
        <taxon>Phreatobacter</taxon>
    </lineage>
</organism>
<evidence type="ECO:0000256" key="2">
    <source>
        <dbReference type="PIRSR" id="PIRSR006386-1"/>
    </source>
</evidence>
<dbReference type="GO" id="GO:0004364">
    <property type="term" value="F:glutathione transferase activity"/>
    <property type="evidence" value="ECO:0007669"/>
    <property type="project" value="TreeGrafter"/>
</dbReference>
<dbReference type="SUPFAM" id="SSF52833">
    <property type="entry name" value="Thioredoxin-like"/>
    <property type="match status" value="1"/>
</dbReference>
<dbReference type="InterPro" id="IPR036249">
    <property type="entry name" value="Thioredoxin-like_sf"/>
</dbReference>
<protein>
    <recommendedName>
        <fullName evidence="1">2-hydroxychromene-2-carboxylate isomerase</fullName>
        <ecNumber evidence="1">5.99.1.4</ecNumber>
    </recommendedName>
</protein>
<dbReference type="InterPro" id="IPR014440">
    <property type="entry name" value="HCCAis_GSTk"/>
</dbReference>
<evidence type="ECO:0000259" key="3">
    <source>
        <dbReference type="Pfam" id="PF01323"/>
    </source>
</evidence>
<feature type="active site" description="Nucleophile" evidence="2">
    <location>
        <position position="27"/>
    </location>
</feature>
<dbReference type="EMBL" id="PZZL01000004">
    <property type="protein sequence ID" value="PTM57100.1"/>
    <property type="molecule type" value="Genomic_DNA"/>
</dbReference>
<dbReference type="CDD" id="cd03022">
    <property type="entry name" value="DsbA_HCCA_Iso"/>
    <property type="match status" value="1"/>
</dbReference>
<evidence type="ECO:0000313" key="4">
    <source>
        <dbReference type="EMBL" id="PTM57100.1"/>
    </source>
</evidence>
<dbReference type="Pfam" id="PF01323">
    <property type="entry name" value="DSBA"/>
    <property type="match status" value="1"/>
</dbReference>